<proteinExistence type="predicted"/>
<keyword evidence="4" id="KW-1185">Reference proteome</keyword>
<dbReference type="GeneID" id="78084540"/>
<feature type="compositionally biased region" description="Polar residues" evidence="1">
    <location>
        <begin position="226"/>
        <end position="236"/>
    </location>
</feature>
<keyword evidence="2" id="KW-0472">Membrane</keyword>
<dbReference type="AlphaFoldDB" id="E5YA48"/>
<keyword evidence="2" id="KW-1133">Transmembrane helix</keyword>
<comment type="caution">
    <text evidence="3">The sequence shown here is derived from an EMBL/GenBank/DDBJ whole genome shotgun (WGS) entry which is preliminary data.</text>
</comment>
<feature type="region of interest" description="Disordered" evidence="1">
    <location>
        <begin position="226"/>
        <end position="250"/>
    </location>
</feature>
<name>E5YA48_BILW3</name>
<sequence>MDLDERIEEFRNSLPEKKREAFDSLPHEYKQTLIDPEAIKKMAQASLNAAGVMKRTPAKLPSFPAPYSLPGSFLDELDEHPVVTFIQIKKEFNKEFSTWVAGCCQYLGSFIELNSGNFYVNLTQCHLNRRNIEACAKLLYLSGVMLDDKHSMKYFVQIAREITTSFYPLDTSAIPAEISDPDDLTKHLEREYQRQHPEHWFEDWRQRFTHEMQEFFEKKDLIEKAASSNQQKPQYQPTAPSKKAPPEKKRKEKGCLGVCLILTVLAALGILFLH</sequence>
<reference evidence="3 4" key="1">
    <citation type="submission" date="2010-10" db="EMBL/GenBank/DDBJ databases">
        <authorList>
            <consortium name="The Broad Institute Genome Sequencing Platform"/>
            <person name="Ward D."/>
            <person name="Earl A."/>
            <person name="Feldgarden M."/>
            <person name="Young S.K."/>
            <person name="Gargeya S."/>
            <person name="Zeng Q."/>
            <person name="Alvarado L."/>
            <person name="Berlin A."/>
            <person name="Bochicchio J."/>
            <person name="Chapman S.B."/>
            <person name="Chen Z."/>
            <person name="Freedman E."/>
            <person name="Gellesch M."/>
            <person name="Goldberg J."/>
            <person name="Griggs A."/>
            <person name="Gujja S."/>
            <person name="Heilman E."/>
            <person name="Heiman D."/>
            <person name="Howarth C."/>
            <person name="Mehta T."/>
            <person name="Neiman D."/>
            <person name="Pearson M."/>
            <person name="Roberts A."/>
            <person name="Saif S."/>
            <person name="Shea T."/>
            <person name="Shenoy N."/>
            <person name="Sisk P."/>
            <person name="Stolte C."/>
            <person name="Sykes S."/>
            <person name="White J."/>
            <person name="Yandava C."/>
            <person name="Allen-Vercoe E."/>
            <person name="Sibley C."/>
            <person name="Ambrose C.E."/>
            <person name="Strauss J."/>
            <person name="Daigneault M."/>
            <person name="Haas B."/>
            <person name="Nusbaum C."/>
            <person name="Birren B."/>
        </authorList>
    </citation>
    <scope>NUCLEOTIDE SEQUENCE [LARGE SCALE GENOMIC DNA]</scope>
    <source>
        <strain evidence="3 4">3_1_6</strain>
    </source>
</reference>
<evidence type="ECO:0000256" key="2">
    <source>
        <dbReference type="SAM" id="Phobius"/>
    </source>
</evidence>
<dbReference type="RefSeq" id="WP_016360474.1">
    <property type="nucleotide sequence ID" value="NZ_KE150238.1"/>
</dbReference>
<organism evidence="3 4">
    <name type="scientific">Bilophila wadsworthia (strain 3_1_6)</name>
    <dbReference type="NCBI Taxonomy" id="563192"/>
    <lineage>
        <taxon>Bacteria</taxon>
        <taxon>Pseudomonadati</taxon>
        <taxon>Thermodesulfobacteriota</taxon>
        <taxon>Desulfovibrionia</taxon>
        <taxon>Desulfovibrionales</taxon>
        <taxon>Desulfovibrionaceae</taxon>
        <taxon>Bilophila</taxon>
    </lineage>
</organism>
<dbReference type="EMBL" id="ADCP02000001">
    <property type="protein sequence ID" value="EFV43049.2"/>
    <property type="molecule type" value="Genomic_DNA"/>
</dbReference>
<accession>E5YA48</accession>
<evidence type="ECO:0000313" key="4">
    <source>
        <dbReference type="Proteomes" id="UP000006034"/>
    </source>
</evidence>
<gene>
    <name evidence="3" type="ORF">HMPREF0179_03066</name>
</gene>
<dbReference type="Proteomes" id="UP000006034">
    <property type="component" value="Unassembled WGS sequence"/>
</dbReference>
<protein>
    <submittedName>
        <fullName evidence="3">Uncharacterized protein</fullName>
    </submittedName>
</protein>
<keyword evidence="2" id="KW-0812">Transmembrane</keyword>
<evidence type="ECO:0000313" key="3">
    <source>
        <dbReference type="EMBL" id="EFV43049.2"/>
    </source>
</evidence>
<evidence type="ECO:0000256" key="1">
    <source>
        <dbReference type="SAM" id="MobiDB-lite"/>
    </source>
</evidence>
<dbReference type="HOGENOM" id="CLU_1014368_0_0_7"/>
<feature type="transmembrane region" description="Helical" evidence="2">
    <location>
        <begin position="255"/>
        <end position="273"/>
    </location>
</feature>
<reference evidence="3 4" key="2">
    <citation type="submission" date="2013-04" db="EMBL/GenBank/DDBJ databases">
        <title>The Genome Sequence of Bilophila wadsworthia 3_1_6.</title>
        <authorList>
            <consortium name="The Broad Institute Genomics Platform"/>
            <person name="Earl A."/>
            <person name="Ward D."/>
            <person name="Feldgarden M."/>
            <person name="Gevers D."/>
            <person name="Sibley C."/>
            <person name="Strauss J."/>
            <person name="Allen-Vercoe E."/>
            <person name="Walker B."/>
            <person name="Young S."/>
            <person name="Zeng Q."/>
            <person name="Gargeya S."/>
            <person name="Fitzgerald M."/>
            <person name="Haas B."/>
            <person name="Abouelleil A."/>
            <person name="Allen A.W."/>
            <person name="Alvarado L."/>
            <person name="Arachchi H.M."/>
            <person name="Berlin A.M."/>
            <person name="Chapman S.B."/>
            <person name="Gainer-Dewar J."/>
            <person name="Goldberg J."/>
            <person name="Griggs A."/>
            <person name="Gujja S."/>
            <person name="Hansen M."/>
            <person name="Howarth C."/>
            <person name="Imamovic A."/>
            <person name="Ireland A."/>
            <person name="Larimer J."/>
            <person name="McCowan C."/>
            <person name="Murphy C."/>
            <person name="Pearson M."/>
            <person name="Poon T.W."/>
            <person name="Priest M."/>
            <person name="Roberts A."/>
            <person name="Saif S."/>
            <person name="Shea T."/>
            <person name="Sisk P."/>
            <person name="Sykes S."/>
            <person name="Wortman J."/>
            <person name="Nusbaum C."/>
            <person name="Birren B."/>
        </authorList>
    </citation>
    <scope>NUCLEOTIDE SEQUENCE [LARGE SCALE GENOMIC DNA]</scope>
    <source>
        <strain evidence="3 4">3_1_6</strain>
    </source>
</reference>